<sequence length="147" mass="15753">MVVGFNHNIVYKGEGFHIQTEDSGINNPHIITLLYKGGNIISSKKTSYADIVKMDNLEQVVEELMKEQHKEMLRRLKSGVLDDRLGLTGKVGAATAVKTASPASVAEPASAPAVADLPLSIATPASTSAQQSLDDIIFDFLTSGEKK</sequence>
<dbReference type="OrthoDB" id="5381599at2"/>
<accession>A0A562WSU7</accession>
<reference evidence="1 2" key="1">
    <citation type="submission" date="2019-07" db="EMBL/GenBank/DDBJ databases">
        <title>Genomic Encyclopedia of Archaeal and Bacterial Type Strains, Phase II (KMG-II): from individual species to whole genera.</title>
        <authorList>
            <person name="Goeker M."/>
        </authorList>
    </citation>
    <scope>NUCLEOTIDE SEQUENCE [LARGE SCALE GENOMIC DNA]</scope>
    <source>
        <strain evidence="1 2">ATCC BAA-1139</strain>
    </source>
</reference>
<keyword evidence="2" id="KW-1185">Reference proteome</keyword>
<evidence type="ECO:0000313" key="2">
    <source>
        <dbReference type="Proteomes" id="UP000319449"/>
    </source>
</evidence>
<organism evidence="1 2">
    <name type="scientific">Geobacter argillaceus</name>
    <dbReference type="NCBI Taxonomy" id="345631"/>
    <lineage>
        <taxon>Bacteria</taxon>
        <taxon>Pseudomonadati</taxon>
        <taxon>Thermodesulfobacteriota</taxon>
        <taxon>Desulfuromonadia</taxon>
        <taxon>Geobacterales</taxon>
        <taxon>Geobacteraceae</taxon>
        <taxon>Geobacter</taxon>
    </lineage>
</organism>
<dbReference type="Proteomes" id="UP000319449">
    <property type="component" value="Unassembled WGS sequence"/>
</dbReference>
<protein>
    <submittedName>
        <fullName evidence="1">Uncharacterized protein</fullName>
    </submittedName>
</protein>
<gene>
    <name evidence="1" type="ORF">JN12_00955</name>
</gene>
<comment type="caution">
    <text evidence="1">The sequence shown here is derived from an EMBL/GenBank/DDBJ whole genome shotgun (WGS) entry which is preliminary data.</text>
</comment>
<dbReference type="EMBL" id="VLLN01000004">
    <property type="protein sequence ID" value="TWJ32514.1"/>
    <property type="molecule type" value="Genomic_DNA"/>
</dbReference>
<dbReference type="RefSeq" id="WP_145018979.1">
    <property type="nucleotide sequence ID" value="NZ_VLLN01000004.1"/>
</dbReference>
<proteinExistence type="predicted"/>
<dbReference type="AlphaFoldDB" id="A0A562WSU7"/>
<name>A0A562WSU7_9BACT</name>
<evidence type="ECO:0000313" key="1">
    <source>
        <dbReference type="EMBL" id="TWJ32514.1"/>
    </source>
</evidence>